<dbReference type="EMBL" id="UXSR01000801">
    <property type="protein sequence ID" value="VDD77475.1"/>
    <property type="molecule type" value="Genomic_DNA"/>
</dbReference>
<evidence type="ECO:0000256" key="4">
    <source>
        <dbReference type="SAM" id="MobiDB-lite"/>
    </source>
</evidence>
<keyword evidence="9" id="KW-1185">Reference proteome</keyword>
<dbReference type="PROSITE" id="PS50041">
    <property type="entry name" value="C_TYPE_LECTIN_2"/>
    <property type="match status" value="1"/>
</dbReference>
<dbReference type="SUPFAM" id="SSF57440">
    <property type="entry name" value="Kringle-like"/>
    <property type="match status" value="1"/>
</dbReference>
<evidence type="ECO:0000313" key="9">
    <source>
        <dbReference type="Proteomes" id="UP000267029"/>
    </source>
</evidence>
<name>A0A158QTN3_MESCO</name>
<gene>
    <name evidence="8" type="ORF">MCOS_LOCUS3478</name>
</gene>
<dbReference type="InterPro" id="IPR016186">
    <property type="entry name" value="C-type_lectin-like/link_sf"/>
</dbReference>
<evidence type="ECO:0000256" key="2">
    <source>
        <dbReference type="ARBA" id="ARBA00023157"/>
    </source>
</evidence>
<dbReference type="SUPFAM" id="SSF56436">
    <property type="entry name" value="C-type lectin-like"/>
    <property type="match status" value="2"/>
</dbReference>
<evidence type="ECO:0000259" key="6">
    <source>
        <dbReference type="PROSITE" id="PS50041"/>
    </source>
</evidence>
<dbReference type="InterPro" id="IPR013806">
    <property type="entry name" value="Kringle-like"/>
</dbReference>
<feature type="domain" description="C-type lectin" evidence="6">
    <location>
        <begin position="276"/>
        <end position="412"/>
    </location>
</feature>
<dbReference type="SMART" id="SM00130">
    <property type="entry name" value="KR"/>
    <property type="match status" value="1"/>
</dbReference>
<keyword evidence="5" id="KW-1133">Transmembrane helix</keyword>
<feature type="domain" description="Kringle" evidence="7">
    <location>
        <begin position="441"/>
        <end position="544"/>
    </location>
</feature>
<keyword evidence="2" id="KW-1015">Disulfide bond</keyword>
<dbReference type="PROSITE" id="PS50070">
    <property type="entry name" value="KRINGLE_2"/>
    <property type="match status" value="1"/>
</dbReference>
<dbReference type="SMART" id="SM00034">
    <property type="entry name" value="CLECT"/>
    <property type="match status" value="2"/>
</dbReference>
<dbReference type="PANTHER" id="PTHR22801:SF63">
    <property type="entry name" value="C-TYPE LECTIN DOMAIN-CONTAINING PROTEIN"/>
    <property type="match status" value="1"/>
</dbReference>
<comment type="caution">
    <text evidence="3">Lacks conserved residue(s) required for the propagation of feature annotation.</text>
</comment>
<dbReference type="STRING" id="53468.A0A158QTN3"/>
<dbReference type="PANTHER" id="PTHR22801">
    <property type="entry name" value="LITHOSTATHINE"/>
    <property type="match status" value="1"/>
</dbReference>
<keyword evidence="5" id="KW-0812">Transmembrane</keyword>
<dbReference type="OrthoDB" id="6251748at2759"/>
<protein>
    <recommendedName>
        <fullName evidence="10">C-type lectin domain-containing protein</fullName>
    </recommendedName>
</protein>
<dbReference type="AlphaFoldDB" id="A0A158QTN3"/>
<keyword evidence="1 3" id="KW-0420">Kringle</keyword>
<evidence type="ECO:0000256" key="3">
    <source>
        <dbReference type="PROSITE-ProRule" id="PRU00121"/>
    </source>
</evidence>
<dbReference type="Proteomes" id="UP000267029">
    <property type="component" value="Unassembled WGS sequence"/>
</dbReference>
<dbReference type="Gene3D" id="3.10.100.10">
    <property type="entry name" value="Mannose-Binding Protein A, subunit A"/>
    <property type="match status" value="2"/>
</dbReference>
<accession>A0A158QTN3</accession>
<evidence type="ECO:0008006" key="10">
    <source>
        <dbReference type="Google" id="ProtNLM"/>
    </source>
</evidence>
<feature type="region of interest" description="Disordered" evidence="4">
    <location>
        <begin position="418"/>
        <end position="439"/>
    </location>
</feature>
<keyword evidence="5" id="KW-0472">Membrane</keyword>
<evidence type="ECO:0000313" key="8">
    <source>
        <dbReference type="EMBL" id="VDD77475.1"/>
    </source>
</evidence>
<dbReference type="InterPro" id="IPR000001">
    <property type="entry name" value="Kringle"/>
</dbReference>
<sequence length="628" mass="69408">TTATTPPPPPPHHRHHLVFKDPPNAAFFSSTQLGNFHPQPWVPNRKYLQFGCVLEKYNTHASRRALQTQRNVRLQPRSEFTARPLANSLSILPAAFRWTSGAISDKFMTFAEAQTYCHEIGSPYSRNGDAGLAILRSDADQLFAASLLSHLPNLPETPTAEGSVSPENSRLEAIWRRYHWIGLFNYRHAYHAVNERFPCYIAHELIRVPATDESPVCISIMGVPEGDHFGTLSSDVGCNKRLPFVCSFQPPENMLLSVATAPSTCPRGFAAHHSATGDHCYKFIRGWTGSYEEAAKKCASADQGAHLASLSTPFSVAWMRAHLPSDHTTSGVPPWESTPHWIGLRLSGKAESTWRWANGLPVTHTRWSAQPSNLTDSSTETCFAFAKSISLTSYELDMVVADCSRQLSPLCETEPSAFAGGRQRVPDTEPPVECSQTPDQRDYAGFLAETATGKPCIRWDLVSPTDSNEFSSLAEAFRLATLKIVAQTLAENSSQTPSQNLYSPAFQPTFSAASNWCRNPSGLRDRAFCYVDPFNWDYCEVPSCPRAISGRPAFPYVFLTLSLTALFLGIIIYVYRKGSGDRRSPFLNRLSTIAMAWRKRTSSEPCLLADNVTFSSGLASGDATQQIV</sequence>
<feature type="non-terminal residue" evidence="8">
    <location>
        <position position="1"/>
    </location>
</feature>
<dbReference type="InterPro" id="IPR038178">
    <property type="entry name" value="Kringle_sf"/>
</dbReference>
<organism evidence="8 9">
    <name type="scientific">Mesocestoides corti</name>
    <name type="common">Flatworm</name>
    <dbReference type="NCBI Taxonomy" id="53468"/>
    <lineage>
        <taxon>Eukaryota</taxon>
        <taxon>Metazoa</taxon>
        <taxon>Spiralia</taxon>
        <taxon>Lophotrochozoa</taxon>
        <taxon>Platyhelminthes</taxon>
        <taxon>Cestoda</taxon>
        <taxon>Eucestoda</taxon>
        <taxon>Cyclophyllidea</taxon>
        <taxon>Mesocestoididae</taxon>
        <taxon>Mesocestoides</taxon>
    </lineage>
</organism>
<evidence type="ECO:0000256" key="5">
    <source>
        <dbReference type="SAM" id="Phobius"/>
    </source>
</evidence>
<reference evidence="8 9" key="1">
    <citation type="submission" date="2018-10" db="EMBL/GenBank/DDBJ databases">
        <authorList>
            <consortium name="Pathogen Informatics"/>
        </authorList>
    </citation>
    <scope>NUCLEOTIDE SEQUENCE [LARGE SCALE GENOMIC DNA]</scope>
</reference>
<dbReference type="Gene3D" id="2.40.20.10">
    <property type="entry name" value="Plasminogen Kringle 4"/>
    <property type="match status" value="1"/>
</dbReference>
<dbReference type="InterPro" id="IPR016187">
    <property type="entry name" value="CTDL_fold"/>
</dbReference>
<dbReference type="InterPro" id="IPR050801">
    <property type="entry name" value="Ca-Dep_Lectins_ImmuneDev"/>
</dbReference>
<dbReference type="Pfam" id="PF00059">
    <property type="entry name" value="Lectin_C"/>
    <property type="match status" value="1"/>
</dbReference>
<evidence type="ECO:0000259" key="7">
    <source>
        <dbReference type="PROSITE" id="PS50070"/>
    </source>
</evidence>
<evidence type="ECO:0000256" key="1">
    <source>
        <dbReference type="ARBA" id="ARBA00022572"/>
    </source>
</evidence>
<proteinExistence type="predicted"/>
<dbReference type="CDD" id="cd00037">
    <property type="entry name" value="CLECT"/>
    <property type="match status" value="1"/>
</dbReference>
<feature type="transmembrane region" description="Helical" evidence="5">
    <location>
        <begin position="553"/>
        <end position="575"/>
    </location>
</feature>
<dbReference type="InterPro" id="IPR001304">
    <property type="entry name" value="C-type_lectin-like"/>
</dbReference>